<dbReference type="AlphaFoldDB" id="A0A0E9VQ64"/>
<reference evidence="1" key="1">
    <citation type="submission" date="2014-11" db="EMBL/GenBank/DDBJ databases">
        <authorList>
            <person name="Amaro Gonzalez C."/>
        </authorList>
    </citation>
    <scope>NUCLEOTIDE SEQUENCE</scope>
</reference>
<dbReference type="EMBL" id="GBXM01028386">
    <property type="protein sequence ID" value="JAH80191.1"/>
    <property type="molecule type" value="Transcribed_RNA"/>
</dbReference>
<accession>A0A0E9VQ64</accession>
<proteinExistence type="predicted"/>
<organism evidence="1">
    <name type="scientific">Anguilla anguilla</name>
    <name type="common">European freshwater eel</name>
    <name type="synonym">Muraena anguilla</name>
    <dbReference type="NCBI Taxonomy" id="7936"/>
    <lineage>
        <taxon>Eukaryota</taxon>
        <taxon>Metazoa</taxon>
        <taxon>Chordata</taxon>
        <taxon>Craniata</taxon>
        <taxon>Vertebrata</taxon>
        <taxon>Euteleostomi</taxon>
        <taxon>Actinopterygii</taxon>
        <taxon>Neopterygii</taxon>
        <taxon>Teleostei</taxon>
        <taxon>Anguilliformes</taxon>
        <taxon>Anguillidae</taxon>
        <taxon>Anguilla</taxon>
    </lineage>
</organism>
<sequence>MNELIQRVNFSVLWLEFAPQVESPWTTELQYNYSRNAIQLSRHPCIAGVQIVSTGANSAG</sequence>
<name>A0A0E9VQ64_ANGAN</name>
<protein>
    <submittedName>
        <fullName evidence="1">Uncharacterized protein</fullName>
    </submittedName>
</protein>
<evidence type="ECO:0000313" key="1">
    <source>
        <dbReference type="EMBL" id="JAH80191.1"/>
    </source>
</evidence>
<reference evidence="1" key="2">
    <citation type="journal article" date="2015" name="Fish Shellfish Immunol.">
        <title>Early steps in the European eel (Anguilla anguilla)-Vibrio vulnificus interaction in the gills: Role of the RtxA13 toxin.</title>
        <authorList>
            <person name="Callol A."/>
            <person name="Pajuelo D."/>
            <person name="Ebbesson L."/>
            <person name="Teles M."/>
            <person name="MacKenzie S."/>
            <person name="Amaro C."/>
        </authorList>
    </citation>
    <scope>NUCLEOTIDE SEQUENCE</scope>
</reference>